<dbReference type="VEuPathDB" id="FungiDB:ACJ73_08429"/>
<dbReference type="EMBL" id="LGTZ01001982">
    <property type="protein sequence ID" value="OJD20237.1"/>
    <property type="molecule type" value="Genomic_DNA"/>
</dbReference>
<name>A0A1J9QY33_9EURO</name>
<proteinExistence type="predicted"/>
<organism evidence="1 2">
    <name type="scientific">Blastomyces percursus</name>
    <dbReference type="NCBI Taxonomy" id="1658174"/>
    <lineage>
        <taxon>Eukaryota</taxon>
        <taxon>Fungi</taxon>
        <taxon>Dikarya</taxon>
        <taxon>Ascomycota</taxon>
        <taxon>Pezizomycotina</taxon>
        <taxon>Eurotiomycetes</taxon>
        <taxon>Eurotiomycetidae</taxon>
        <taxon>Onygenales</taxon>
        <taxon>Ajellomycetaceae</taxon>
        <taxon>Blastomyces</taxon>
    </lineage>
</organism>
<reference evidence="1 2" key="1">
    <citation type="submission" date="2015-08" db="EMBL/GenBank/DDBJ databases">
        <title>Emmonsia species relationships and genome sequence.</title>
        <authorList>
            <person name="Cuomo C.A."/>
            <person name="Schwartz I.S."/>
            <person name="Kenyon C."/>
            <person name="De Hoog G.S."/>
            <person name="Govender N.P."/>
            <person name="Botha A."/>
            <person name="Moreno L."/>
            <person name="De Vries M."/>
            <person name="Munoz J.F."/>
            <person name="Stielow J.B."/>
        </authorList>
    </citation>
    <scope>NUCLEOTIDE SEQUENCE [LARGE SCALE GENOMIC DNA]</scope>
    <source>
        <strain evidence="1 2">EI222</strain>
    </source>
</reference>
<gene>
    <name evidence="1" type="ORF">ACJ73_08429</name>
</gene>
<sequence>MSQLRYSETDVRAALQVLQQAPDDALFSVRTEVLTAVVKLRKRLKLFVDRCVDTLDTVLKQTEKIKALRKTGVVNTIDLKNSGQADIRLQHIYAVQPGVTGPKPSVRALFAYRSFGFEFEDYLRSRCGISSRVAEVAEDIRKAEKKDGYIKDFLKDRGPVEELSYRAVRFAVKIRVLEMLFGDPGVSILVSFVYSKIEGGEYSGLAGLARSYSDFVNEGQKQYDGKSSNVSRIE</sequence>
<keyword evidence="2" id="KW-1185">Reference proteome</keyword>
<comment type="caution">
    <text evidence="1">The sequence shown here is derived from an EMBL/GenBank/DDBJ whole genome shotgun (WGS) entry which is preliminary data.</text>
</comment>
<dbReference type="AlphaFoldDB" id="A0A1J9QY33"/>
<evidence type="ECO:0000313" key="1">
    <source>
        <dbReference type="EMBL" id="OJD20237.1"/>
    </source>
</evidence>
<dbReference type="Proteomes" id="UP000242791">
    <property type="component" value="Unassembled WGS sequence"/>
</dbReference>
<accession>A0A1J9QY33</accession>
<protein>
    <submittedName>
        <fullName evidence="1">Uncharacterized protein</fullName>
    </submittedName>
</protein>
<evidence type="ECO:0000313" key="2">
    <source>
        <dbReference type="Proteomes" id="UP000242791"/>
    </source>
</evidence>
<dbReference type="OrthoDB" id="4191186at2759"/>